<feature type="region of interest" description="Disordered" evidence="1">
    <location>
        <begin position="1"/>
        <end position="24"/>
    </location>
</feature>
<protein>
    <submittedName>
        <fullName evidence="2">Uncharacterized protein</fullName>
    </submittedName>
</protein>
<gene>
    <name evidence="2" type="ORF">MZUP2_440</name>
</gene>
<reference evidence="2 3" key="1">
    <citation type="journal article" date="2019" name="J. Basic Microbiol.">
        <title>Complete genome sequence analysis of temperate Erwinia bacteriophages 49 and 59.</title>
        <authorList>
            <person name="Zlatohurska M."/>
            <person name="Gorb T."/>
            <person name="Romaniuk L."/>
            <person name="Korol N."/>
            <person name="Faidiuk Y."/>
            <person name="Kropinski A.M."/>
            <person name="Kushkina A."/>
            <person name="Tovkach F."/>
        </authorList>
    </citation>
    <scope>NUCLEOTIDE SEQUENCE [LARGE SCALE GENOMIC DNA]</scope>
</reference>
<feature type="compositionally biased region" description="Polar residues" evidence="1">
    <location>
        <begin position="1"/>
        <end position="10"/>
    </location>
</feature>
<sequence>MNANAAVNTYRQQQEALERQRKEEEERERLKDFDFIRALYEMVSPGVKR</sequence>
<name>A0A4Y1NRG0_9CAUD</name>
<dbReference type="Proteomes" id="UP000310697">
    <property type="component" value="Segment"/>
</dbReference>
<organism evidence="2 3">
    <name type="scientific">Erwinia phage vB_EhrS_59</name>
    <dbReference type="NCBI Taxonomy" id="2283025"/>
    <lineage>
        <taxon>Viruses</taxon>
        <taxon>Duplodnaviria</taxon>
        <taxon>Heunggongvirae</taxon>
        <taxon>Uroviricota</taxon>
        <taxon>Caudoviricetes</taxon>
        <taxon>Feofaniavirus</taxon>
        <taxon>Feofaniavirus Eho59</taxon>
    </lineage>
</organism>
<proteinExistence type="predicted"/>
<evidence type="ECO:0000313" key="3">
    <source>
        <dbReference type="Proteomes" id="UP000310697"/>
    </source>
</evidence>
<evidence type="ECO:0000313" key="2">
    <source>
        <dbReference type="EMBL" id="AXH43562.1"/>
    </source>
</evidence>
<dbReference type="EMBL" id="MH443101">
    <property type="protein sequence ID" value="AXH43562.1"/>
    <property type="molecule type" value="Genomic_DNA"/>
</dbReference>
<accession>A0A4Y1NRG0</accession>
<keyword evidence="3" id="KW-1185">Reference proteome</keyword>
<evidence type="ECO:0000256" key="1">
    <source>
        <dbReference type="SAM" id="MobiDB-lite"/>
    </source>
</evidence>